<keyword evidence="2" id="KW-0812">Transmembrane</keyword>
<sequence length="266" mass="29480">MEASSTKPQRAPSAAASQSPQARQASSRSNRPQPKRLTSTRASTIRHPSVKTTTTTGDGLPQRPNMGQRLNTRYMEMLLSLDKIPRLHNILASFFGWLVLAGFVVFPGTFTSIQDYTNESGLEQASDILKHVQNIPLVVVASVCCGIGAIGLLWLCFRWRRNYVWMLNRIFLPGATNALAGFISTLVTVYSQKDGYWSVTAAVTGVVEVVDLVVCGVLFVLCTLLLKRIKWKHGKEMDKLEHGDETFMEKAGRKVQEPAMEPQSVI</sequence>
<protein>
    <submittedName>
        <fullName evidence="3">Uncharacterized protein</fullName>
    </submittedName>
</protein>
<evidence type="ECO:0000256" key="1">
    <source>
        <dbReference type="SAM" id="MobiDB-lite"/>
    </source>
</evidence>
<keyword evidence="4" id="KW-1185">Reference proteome</keyword>
<keyword evidence="2" id="KW-1133">Transmembrane helix</keyword>
<keyword evidence="2" id="KW-0472">Membrane</keyword>
<feature type="transmembrane region" description="Helical" evidence="2">
    <location>
        <begin position="87"/>
        <end position="106"/>
    </location>
</feature>
<reference evidence="3" key="1">
    <citation type="submission" date="2014-12" db="EMBL/GenBank/DDBJ databases">
        <title>Genome Sequence of Valsa Canker Pathogens Uncovers a Specific Adaption of Colonization on Woody Bark.</title>
        <authorList>
            <person name="Yin Z."/>
            <person name="Liu H."/>
            <person name="Gao X."/>
            <person name="Li Z."/>
            <person name="Song N."/>
            <person name="Ke X."/>
            <person name="Dai Q."/>
            <person name="Wu Y."/>
            <person name="Sun Y."/>
            <person name="Xu J.-R."/>
            <person name="Kang Z.K."/>
            <person name="Wang L."/>
            <person name="Huang L."/>
        </authorList>
    </citation>
    <scope>NUCLEOTIDE SEQUENCE [LARGE SCALE GENOMIC DNA]</scope>
    <source>
        <strain evidence="3">03-8</strain>
    </source>
</reference>
<feature type="region of interest" description="Disordered" evidence="1">
    <location>
        <begin position="1"/>
        <end position="66"/>
    </location>
</feature>
<feature type="transmembrane region" description="Helical" evidence="2">
    <location>
        <begin position="196"/>
        <end position="226"/>
    </location>
</feature>
<dbReference type="Proteomes" id="UP000078559">
    <property type="component" value="Chromosome 2"/>
</dbReference>
<evidence type="ECO:0000256" key="2">
    <source>
        <dbReference type="SAM" id="Phobius"/>
    </source>
</evidence>
<feature type="transmembrane region" description="Helical" evidence="2">
    <location>
        <begin position="135"/>
        <end position="157"/>
    </location>
</feature>
<evidence type="ECO:0000313" key="4">
    <source>
        <dbReference type="Proteomes" id="UP000078559"/>
    </source>
</evidence>
<feature type="compositionally biased region" description="Low complexity" evidence="1">
    <location>
        <begin position="8"/>
        <end position="32"/>
    </location>
</feature>
<gene>
    <name evidence="3" type="ORF">VM1G_02270</name>
</gene>
<feature type="transmembrane region" description="Helical" evidence="2">
    <location>
        <begin position="169"/>
        <end position="190"/>
    </location>
</feature>
<accession>A0A194VPR9</accession>
<proteinExistence type="predicted"/>
<dbReference type="InterPro" id="IPR014743">
    <property type="entry name" value="Cl-channel_core"/>
</dbReference>
<dbReference type="AlphaFoldDB" id="A0A194VPR9"/>
<name>A0A194VPR9_CYTMA</name>
<organism evidence="3 4">
    <name type="scientific">Cytospora mali</name>
    <name type="common">Apple Valsa canker fungus</name>
    <name type="synonym">Valsa mali</name>
    <dbReference type="NCBI Taxonomy" id="578113"/>
    <lineage>
        <taxon>Eukaryota</taxon>
        <taxon>Fungi</taxon>
        <taxon>Dikarya</taxon>
        <taxon>Ascomycota</taxon>
        <taxon>Pezizomycotina</taxon>
        <taxon>Sordariomycetes</taxon>
        <taxon>Sordariomycetidae</taxon>
        <taxon>Diaporthales</taxon>
        <taxon>Cytosporaceae</taxon>
        <taxon>Cytospora</taxon>
    </lineage>
</organism>
<dbReference type="SUPFAM" id="SSF81340">
    <property type="entry name" value="Clc chloride channel"/>
    <property type="match status" value="1"/>
</dbReference>
<dbReference type="OrthoDB" id="3254104at2759"/>
<evidence type="ECO:0000313" key="3">
    <source>
        <dbReference type="EMBL" id="KUI66174.1"/>
    </source>
</evidence>
<dbReference type="EMBL" id="CM003099">
    <property type="protein sequence ID" value="KUI66174.1"/>
    <property type="molecule type" value="Genomic_DNA"/>
</dbReference>